<keyword evidence="2" id="KW-1185">Reference proteome</keyword>
<organism evidence="1 2">
    <name type="scientific">Paraburkholderia unamae</name>
    <dbReference type="NCBI Taxonomy" id="219649"/>
    <lineage>
        <taxon>Bacteria</taxon>
        <taxon>Pseudomonadati</taxon>
        <taxon>Pseudomonadota</taxon>
        <taxon>Betaproteobacteria</taxon>
        <taxon>Burkholderiales</taxon>
        <taxon>Burkholderiaceae</taxon>
        <taxon>Paraburkholderia</taxon>
    </lineage>
</organism>
<name>A0ACC6RHV0_9BURK</name>
<evidence type="ECO:0000313" key="2">
    <source>
        <dbReference type="Proteomes" id="UP001392318"/>
    </source>
</evidence>
<protein>
    <submittedName>
        <fullName evidence="1">Uncharacterized protein</fullName>
    </submittedName>
</protein>
<sequence>MNPTKGYAKRYASPLVPLDIEQVIKEMQRAYLRSMIALKESGDAPADIDKLIADATARVME</sequence>
<reference evidence="1" key="1">
    <citation type="submission" date="2024-01" db="EMBL/GenBank/DDBJ databases">
        <title>The diversity of rhizobia nodulating Mimosa spp. in eleven states of Brazil covering several biomes is determined by host plant, location, and edaphic factors.</title>
        <authorList>
            <person name="Rouws L."/>
            <person name="Barauna A."/>
            <person name="Beukes C."/>
            <person name="De Faria S.M."/>
            <person name="Gross E."/>
            <person name="Dos Reis Junior F.B."/>
            <person name="Simon M."/>
            <person name="Maluk M."/>
            <person name="Odee D.W."/>
            <person name="Kenicer G."/>
            <person name="Young J.P.W."/>
            <person name="Reis V.M."/>
            <person name="Zilli J."/>
            <person name="James E.K."/>
        </authorList>
    </citation>
    <scope>NUCLEOTIDE SEQUENCE</scope>
    <source>
        <strain evidence="1">JPY452</strain>
    </source>
</reference>
<comment type="caution">
    <text evidence="1">The sequence shown here is derived from an EMBL/GenBank/DDBJ whole genome shotgun (WGS) entry which is preliminary data.</text>
</comment>
<proteinExistence type="predicted"/>
<evidence type="ECO:0000313" key="1">
    <source>
        <dbReference type="EMBL" id="MEM5400823.1"/>
    </source>
</evidence>
<gene>
    <name evidence="1" type="ORF">VSR83_12090</name>
</gene>
<accession>A0ACC6RHV0</accession>
<dbReference type="EMBL" id="JAYMRU010000007">
    <property type="protein sequence ID" value="MEM5400823.1"/>
    <property type="molecule type" value="Genomic_DNA"/>
</dbReference>
<dbReference type="Proteomes" id="UP001392318">
    <property type="component" value="Unassembled WGS sequence"/>
</dbReference>